<keyword evidence="2" id="KW-1185">Reference proteome</keyword>
<dbReference type="AlphaFoldDB" id="A0A5D0RB62"/>
<proteinExistence type="predicted"/>
<dbReference type="EMBL" id="VSKK01000001">
    <property type="protein sequence ID" value="TYB78613.1"/>
    <property type="molecule type" value="Genomic_DNA"/>
</dbReference>
<dbReference type="InterPro" id="IPR036390">
    <property type="entry name" value="WH_DNA-bd_sf"/>
</dbReference>
<dbReference type="RefSeq" id="WP_148402351.1">
    <property type="nucleotide sequence ID" value="NZ_VSKK01000001.1"/>
</dbReference>
<dbReference type="OrthoDB" id="1807857at2"/>
<sequence>MEKKLKEKKYQLVEKLGVHFEHTEQLAPVGARILAFIILTGKAGVTFEDLVTDLCASKSTISTHLNHLQDTHKISYFTKIGDRKKYFTVNADTLMQSIDDMVTKWELEKELHEEMTDYKIQINSLESTTPELKFDLTYHENYINYLNLAMASMSGLRSKVAAMKS</sequence>
<name>A0A5D0RB62_9FLAO</name>
<evidence type="ECO:0000313" key="2">
    <source>
        <dbReference type="Proteomes" id="UP000323720"/>
    </source>
</evidence>
<reference evidence="1 2" key="1">
    <citation type="submission" date="2019-08" db="EMBL/GenBank/DDBJ databases">
        <title>Genomes of Antarctic Bizionia species.</title>
        <authorList>
            <person name="Bowman J.P."/>
        </authorList>
    </citation>
    <scope>NUCLEOTIDE SEQUENCE [LARGE SCALE GENOMIC DNA]</scope>
    <source>
        <strain evidence="1 2">ADA-4</strain>
    </source>
</reference>
<organism evidence="1 2">
    <name type="scientific">Bizionia myxarmorum</name>
    <dbReference type="NCBI Taxonomy" id="291186"/>
    <lineage>
        <taxon>Bacteria</taxon>
        <taxon>Pseudomonadati</taxon>
        <taxon>Bacteroidota</taxon>
        <taxon>Flavobacteriia</taxon>
        <taxon>Flavobacteriales</taxon>
        <taxon>Flavobacteriaceae</taxon>
        <taxon>Bizionia</taxon>
    </lineage>
</organism>
<dbReference type="Gene3D" id="1.10.10.10">
    <property type="entry name" value="Winged helix-like DNA-binding domain superfamily/Winged helix DNA-binding domain"/>
    <property type="match status" value="1"/>
</dbReference>
<protein>
    <submittedName>
        <fullName evidence="1">Transcriptional regulator</fullName>
    </submittedName>
</protein>
<comment type="caution">
    <text evidence="1">The sequence shown here is derived from an EMBL/GenBank/DDBJ whole genome shotgun (WGS) entry which is preliminary data.</text>
</comment>
<evidence type="ECO:0000313" key="1">
    <source>
        <dbReference type="EMBL" id="TYB78613.1"/>
    </source>
</evidence>
<dbReference type="SUPFAM" id="SSF46785">
    <property type="entry name" value="Winged helix' DNA-binding domain"/>
    <property type="match status" value="1"/>
</dbReference>
<dbReference type="InterPro" id="IPR036388">
    <property type="entry name" value="WH-like_DNA-bd_sf"/>
</dbReference>
<dbReference type="Proteomes" id="UP000323720">
    <property type="component" value="Unassembled WGS sequence"/>
</dbReference>
<gene>
    <name evidence="1" type="ORF">ES674_02200</name>
</gene>
<accession>A0A5D0RB62</accession>